<reference evidence="2 3" key="2">
    <citation type="submission" date="2018-11" db="EMBL/GenBank/DDBJ databases">
        <authorList>
            <consortium name="Pathogen Informatics"/>
        </authorList>
    </citation>
    <scope>NUCLEOTIDE SEQUENCE [LARGE SCALE GENOMIC DNA]</scope>
</reference>
<feature type="region of interest" description="Disordered" evidence="1">
    <location>
        <begin position="18"/>
        <end position="41"/>
    </location>
</feature>
<gene>
    <name evidence="2" type="ORF">TASK_LOCUS5951</name>
</gene>
<evidence type="ECO:0000313" key="3">
    <source>
        <dbReference type="Proteomes" id="UP000282613"/>
    </source>
</evidence>
<evidence type="ECO:0000313" key="4">
    <source>
        <dbReference type="WBParaSite" id="TASK_0000595001-mRNA-1"/>
    </source>
</evidence>
<accession>A0A0R3W6V2</accession>
<feature type="compositionally biased region" description="Polar residues" evidence="1">
    <location>
        <begin position="30"/>
        <end position="39"/>
    </location>
</feature>
<name>A0A0R3W6V2_TAEAS</name>
<reference evidence="4" key="1">
    <citation type="submission" date="2017-02" db="UniProtKB">
        <authorList>
            <consortium name="WormBaseParasite"/>
        </authorList>
    </citation>
    <scope>IDENTIFICATION</scope>
</reference>
<dbReference type="InterPro" id="IPR027417">
    <property type="entry name" value="P-loop_NTPase"/>
</dbReference>
<dbReference type="OrthoDB" id="5239715at2759"/>
<dbReference type="GO" id="GO:0005525">
    <property type="term" value="F:GTP binding"/>
    <property type="evidence" value="ECO:0007669"/>
    <property type="project" value="TreeGrafter"/>
</dbReference>
<dbReference type="EMBL" id="UYRS01018456">
    <property type="protein sequence ID" value="VDK35896.1"/>
    <property type="molecule type" value="Genomic_DNA"/>
</dbReference>
<dbReference type="AlphaFoldDB" id="A0A0R3W6V2"/>
<dbReference type="PANTHER" id="PTHR45775:SF6">
    <property type="entry name" value="RAD, GEM_KIR FAMILY MEMBER 2, ISOFORM C"/>
    <property type="match status" value="1"/>
</dbReference>
<evidence type="ECO:0000313" key="2">
    <source>
        <dbReference type="EMBL" id="VDK35896.1"/>
    </source>
</evidence>
<protein>
    <submittedName>
        <fullName evidence="4">GTP-binding protein GEM</fullName>
    </submittedName>
</protein>
<dbReference type="Gene3D" id="3.40.50.300">
    <property type="entry name" value="P-loop containing nucleotide triphosphate hydrolases"/>
    <property type="match status" value="1"/>
</dbReference>
<dbReference type="Proteomes" id="UP000282613">
    <property type="component" value="Unassembled WGS sequence"/>
</dbReference>
<dbReference type="GO" id="GO:0005886">
    <property type="term" value="C:plasma membrane"/>
    <property type="evidence" value="ECO:0007669"/>
    <property type="project" value="TreeGrafter"/>
</dbReference>
<dbReference type="InterPro" id="IPR051641">
    <property type="entry name" value="RGK_GTP-binding_reg"/>
</dbReference>
<feature type="compositionally biased region" description="Basic and acidic residues" evidence="1">
    <location>
        <begin position="18"/>
        <end position="27"/>
    </location>
</feature>
<dbReference type="GO" id="GO:0005246">
    <property type="term" value="F:calcium channel regulator activity"/>
    <property type="evidence" value="ECO:0007669"/>
    <property type="project" value="TreeGrafter"/>
</dbReference>
<evidence type="ECO:0000256" key="1">
    <source>
        <dbReference type="SAM" id="MobiDB-lite"/>
    </source>
</evidence>
<organism evidence="4">
    <name type="scientific">Taenia asiatica</name>
    <name type="common">Asian tapeworm</name>
    <dbReference type="NCBI Taxonomy" id="60517"/>
    <lineage>
        <taxon>Eukaryota</taxon>
        <taxon>Metazoa</taxon>
        <taxon>Spiralia</taxon>
        <taxon>Lophotrochozoa</taxon>
        <taxon>Platyhelminthes</taxon>
        <taxon>Cestoda</taxon>
        <taxon>Eucestoda</taxon>
        <taxon>Cyclophyllidea</taxon>
        <taxon>Taeniidae</taxon>
        <taxon>Taenia</taxon>
    </lineage>
</organism>
<dbReference type="PANTHER" id="PTHR45775">
    <property type="entry name" value="RAD, GEM/KIR FAMILY MEMBER 2, ISOFORM C"/>
    <property type="match status" value="1"/>
</dbReference>
<dbReference type="STRING" id="60517.A0A0R3W6V2"/>
<sequence>MPGNSKTLRLREAFRFRSMRRHQEMRKGRNSGSTATQKLNDADDVILPPTSVPIVCVQCDSSVDAEEEDCERDLYRVRSFKRTSKGLISLGDSFRSSNTSSYGHPFHTPRCSKTSAIASLGRHSRLSESYAEAPNLITQRQEWHSTANALVTADSESGCSFSHYKPTSPVGSLQLPSTFSLSNIATPVKVQILGGPTVGKTMLCRQFLTAEFMGGKTESFSEDSVERFVVIEVDGWNRSLMLIDNIREEAAEESHSAEASLAFFPPASSTLDEPIHQQRTISATASNTELSDKTEDQRRKLSFCNLKAEIAVLDKKRQSESGAERDLSRVNYLEALSA</sequence>
<keyword evidence="3" id="KW-1185">Reference proteome</keyword>
<proteinExistence type="predicted"/>
<dbReference type="WBParaSite" id="TASK_0000595001-mRNA-1">
    <property type="protein sequence ID" value="TASK_0000595001-mRNA-1"/>
    <property type="gene ID" value="TASK_0000595001"/>
</dbReference>